<protein>
    <submittedName>
        <fullName evidence="11">Transmembrane emp24 domain-containing protein</fullName>
    </submittedName>
</protein>
<dbReference type="OrthoDB" id="1929172at2759"/>
<sequence>MRGSYQVIDGGYLDIDLAVIYSRTQKKIVEHFRQEEGNFEFDAAEAGRYKVCFGNKLSTSAAKKVQFSIHAGRVDELLENEATEGLADKLVLSLGRRVSDLKEQEEYLRRRSERHQRTTESTSSRVLLSSLCEAFILVAVNLWQIYYLRRFFEVKRIL</sequence>
<comment type="similarity">
    <text evidence="2 8">Belongs to the EMP24/GP25L family.</text>
</comment>
<evidence type="ECO:0000256" key="5">
    <source>
        <dbReference type="ARBA" id="ARBA00022989"/>
    </source>
</evidence>
<dbReference type="FunCoup" id="A0A2R5GEX0">
    <property type="interactions" value="50"/>
</dbReference>
<comment type="caution">
    <text evidence="11">The sequence shown here is derived from an EMBL/GenBank/DDBJ whole genome shotgun (WGS) entry which is preliminary data.</text>
</comment>
<evidence type="ECO:0000256" key="7">
    <source>
        <dbReference type="ARBA" id="ARBA00037847"/>
    </source>
</evidence>
<dbReference type="Proteomes" id="UP000241890">
    <property type="component" value="Unassembled WGS sequence"/>
</dbReference>
<dbReference type="Pfam" id="PF01105">
    <property type="entry name" value="EMP24_GP25L"/>
    <property type="match status" value="1"/>
</dbReference>
<dbReference type="GO" id="GO:0012505">
    <property type="term" value="C:endomembrane system"/>
    <property type="evidence" value="ECO:0007669"/>
    <property type="project" value="UniProtKB-SubCell"/>
</dbReference>
<feature type="domain" description="GOLD" evidence="10">
    <location>
        <begin position="1"/>
        <end position="71"/>
    </location>
</feature>
<dbReference type="InterPro" id="IPR009038">
    <property type="entry name" value="GOLD_dom"/>
</dbReference>
<evidence type="ECO:0000259" key="10">
    <source>
        <dbReference type="PROSITE" id="PS50866"/>
    </source>
</evidence>
<keyword evidence="4" id="KW-0732">Signal</keyword>
<dbReference type="InParanoid" id="A0A2R5GEX0"/>
<keyword evidence="3 8" id="KW-0812">Transmembrane</keyword>
<keyword evidence="12" id="KW-1185">Reference proteome</keyword>
<evidence type="ECO:0000256" key="9">
    <source>
        <dbReference type="SAM" id="Phobius"/>
    </source>
</evidence>
<dbReference type="AlphaFoldDB" id="A0A2R5GEX0"/>
<dbReference type="InterPro" id="IPR015720">
    <property type="entry name" value="Emp24-like"/>
</dbReference>
<evidence type="ECO:0000256" key="3">
    <source>
        <dbReference type="ARBA" id="ARBA00022692"/>
    </source>
</evidence>
<evidence type="ECO:0000256" key="4">
    <source>
        <dbReference type="ARBA" id="ARBA00022729"/>
    </source>
</evidence>
<reference evidence="11 12" key="1">
    <citation type="submission" date="2017-12" db="EMBL/GenBank/DDBJ databases">
        <title>Sequencing, de novo assembly and annotation of complete genome of a new Thraustochytrid species, strain FCC1311.</title>
        <authorList>
            <person name="Sedici K."/>
            <person name="Godart F."/>
            <person name="Aiese Cigliano R."/>
            <person name="Sanseverino W."/>
            <person name="Barakat M."/>
            <person name="Ortet P."/>
            <person name="Marechal E."/>
            <person name="Cagnac O."/>
            <person name="Amato A."/>
        </authorList>
    </citation>
    <scope>NUCLEOTIDE SEQUENCE [LARGE SCALE GENOMIC DNA]</scope>
</reference>
<dbReference type="SMART" id="SM01190">
    <property type="entry name" value="EMP24_GP25L"/>
    <property type="match status" value="1"/>
</dbReference>
<dbReference type="SUPFAM" id="SSF101576">
    <property type="entry name" value="Supernatant protein factor (SPF), C-terminal domain"/>
    <property type="match status" value="1"/>
</dbReference>
<comment type="subcellular location">
    <subcellularLocation>
        <location evidence="7">Endomembrane system</location>
        <topology evidence="7">Single-pass membrane protein</topology>
    </subcellularLocation>
    <subcellularLocation>
        <location evidence="1 8">Membrane</location>
        <topology evidence="1 8">Single-pass type I membrane protein</topology>
    </subcellularLocation>
</comment>
<dbReference type="InterPro" id="IPR036598">
    <property type="entry name" value="GOLD_dom_sf"/>
</dbReference>
<dbReference type="PROSITE" id="PS50866">
    <property type="entry name" value="GOLD"/>
    <property type="match status" value="1"/>
</dbReference>
<evidence type="ECO:0000313" key="11">
    <source>
        <dbReference type="EMBL" id="GBG29466.1"/>
    </source>
</evidence>
<evidence type="ECO:0000256" key="6">
    <source>
        <dbReference type="ARBA" id="ARBA00023136"/>
    </source>
</evidence>
<dbReference type="PANTHER" id="PTHR22811">
    <property type="entry name" value="TRANSMEMBRANE EMP24 DOMAIN-CONTAINING PROTEIN"/>
    <property type="match status" value="1"/>
</dbReference>
<keyword evidence="6 9" id="KW-0472">Membrane</keyword>
<evidence type="ECO:0000256" key="1">
    <source>
        <dbReference type="ARBA" id="ARBA00004479"/>
    </source>
</evidence>
<evidence type="ECO:0000256" key="8">
    <source>
        <dbReference type="RuleBase" id="RU003827"/>
    </source>
</evidence>
<evidence type="ECO:0000313" key="12">
    <source>
        <dbReference type="Proteomes" id="UP000241890"/>
    </source>
</evidence>
<accession>A0A2R5GEX0</accession>
<gene>
    <name evidence="11" type="ORF">FCC1311_056872</name>
</gene>
<keyword evidence="5 9" id="KW-1133">Transmembrane helix</keyword>
<evidence type="ECO:0000256" key="2">
    <source>
        <dbReference type="ARBA" id="ARBA00007104"/>
    </source>
</evidence>
<dbReference type="GO" id="GO:0016020">
    <property type="term" value="C:membrane"/>
    <property type="evidence" value="ECO:0007669"/>
    <property type="project" value="UniProtKB-SubCell"/>
</dbReference>
<dbReference type="EMBL" id="BEYU01000058">
    <property type="protein sequence ID" value="GBG29466.1"/>
    <property type="molecule type" value="Genomic_DNA"/>
</dbReference>
<proteinExistence type="inferred from homology"/>
<name>A0A2R5GEX0_9STRA</name>
<feature type="transmembrane region" description="Helical" evidence="9">
    <location>
        <begin position="126"/>
        <end position="148"/>
    </location>
</feature>
<organism evidence="11 12">
    <name type="scientific">Hondaea fermentalgiana</name>
    <dbReference type="NCBI Taxonomy" id="2315210"/>
    <lineage>
        <taxon>Eukaryota</taxon>
        <taxon>Sar</taxon>
        <taxon>Stramenopiles</taxon>
        <taxon>Bigyra</taxon>
        <taxon>Labyrinthulomycetes</taxon>
        <taxon>Thraustochytrida</taxon>
        <taxon>Thraustochytriidae</taxon>
        <taxon>Hondaea</taxon>
    </lineage>
</organism>